<gene>
    <name evidence="5" type="ORF">KK1_031861</name>
</gene>
<keyword evidence="1" id="KW-0479">Metal-binding</keyword>
<dbReference type="InterPro" id="IPR001878">
    <property type="entry name" value="Znf_CCHC"/>
</dbReference>
<feature type="region of interest" description="Disordered" evidence="2">
    <location>
        <begin position="225"/>
        <end position="250"/>
    </location>
</feature>
<feature type="region of interest" description="Disordered" evidence="2">
    <location>
        <begin position="151"/>
        <end position="193"/>
    </location>
</feature>
<feature type="transmembrane region" description="Helical" evidence="3">
    <location>
        <begin position="641"/>
        <end position="663"/>
    </location>
</feature>
<dbReference type="Proteomes" id="UP000075243">
    <property type="component" value="Unassembled WGS sequence"/>
</dbReference>
<evidence type="ECO:0000256" key="3">
    <source>
        <dbReference type="SAM" id="Phobius"/>
    </source>
</evidence>
<keyword evidence="1" id="KW-0863">Zinc-finger</keyword>
<keyword evidence="6" id="KW-1185">Reference proteome</keyword>
<dbReference type="CDD" id="cd00303">
    <property type="entry name" value="retropepsin_like"/>
    <property type="match status" value="1"/>
</dbReference>
<name>A0A151RVD0_CAJCA</name>
<evidence type="ECO:0000256" key="2">
    <source>
        <dbReference type="SAM" id="MobiDB-lite"/>
    </source>
</evidence>
<protein>
    <recommendedName>
        <fullName evidence="4">CCHC-type domain-containing protein</fullName>
    </recommendedName>
</protein>
<dbReference type="PANTHER" id="PTHR35046">
    <property type="entry name" value="ZINC KNUCKLE (CCHC-TYPE) FAMILY PROTEIN"/>
    <property type="match status" value="1"/>
</dbReference>
<proteinExistence type="predicted"/>
<dbReference type="Gene3D" id="2.40.70.10">
    <property type="entry name" value="Acid Proteases"/>
    <property type="match status" value="1"/>
</dbReference>
<feature type="transmembrane region" description="Helical" evidence="3">
    <location>
        <begin position="675"/>
        <end position="696"/>
    </location>
</feature>
<dbReference type="EMBL" id="KQ483555">
    <property type="protein sequence ID" value="KYP46513.1"/>
    <property type="molecule type" value="Genomic_DNA"/>
</dbReference>
<sequence length="788" mass="90812">MKVEQLFTCHNVSEEKRVPMATLSFQGSAMHWWTSLMREKQIMREPSIKYWNELRSALRRRHIPPYFERELMDKLQRLQQRNLSVEEYRQQMELLMLRAGIREEERTTIARFQSGLNLEIRDKVELLPYRDLNELVQLCVRVEQQLRRKPSFRKETTPYPKKDFKKEGHSSYSKDRPLEKEKQKQKPSNEPRTSSIKCFKCLGRGHIASQCPTKKTMIIRGNEILSEESTSSSSSSSNEEDESLSSSEEAPCEGDLFIAQRLLTNQPNDQDQSQRENLFHSRCKIFKKTCSLIVDSGSCNNFVSQRLVDKLNLTTIAHPKSYKLQWLNEDGPIEVKDQVNVPFSIGKYKDEILCDIIPMDASHILLGRPWQHDRKAIHDGVTNKIRLVHLGKKHTLTPLSPSQVLEDQVFMKSKKRKEEKKKVLELEGSVSSKEVVPRSQFLIEHSIKKCLLVEQPLYLLNTKKTLLLEKSKEDSVSSKNLVIKESHFSIKNDCKKTFLLHQDFSSFSIAATDLELKIHNLNNFENKGSQVLSLVKKKWTSPSSTSYATTLVVPKVDSHCLFRTSLTLVVLIKHPTFGLYCLLDTSHGVLFSIFDLKGSSNFFELNFTTSLQDQIRFYDFSKLFTPSSMMYLTYNMIKGCLGSFLIIFTLFSCRSLGYYIGYFRQDTLVCRSTSLVSYSFSILTFLGFSFTLRLHYSEDPILMLREPIHPSLRTLGRTIEGIPHRVHFPHVLYAYFITNALLLIFVGDAILVEGPRDLRTNPFEGGGYDGNLIPKDPFGRGKTKKGEG</sequence>
<feature type="compositionally biased region" description="Basic and acidic residues" evidence="2">
    <location>
        <begin position="152"/>
        <end position="189"/>
    </location>
</feature>
<organism evidence="5 6">
    <name type="scientific">Cajanus cajan</name>
    <name type="common">Pigeon pea</name>
    <name type="synonym">Cajanus indicus</name>
    <dbReference type="NCBI Taxonomy" id="3821"/>
    <lineage>
        <taxon>Eukaryota</taxon>
        <taxon>Viridiplantae</taxon>
        <taxon>Streptophyta</taxon>
        <taxon>Embryophyta</taxon>
        <taxon>Tracheophyta</taxon>
        <taxon>Spermatophyta</taxon>
        <taxon>Magnoliopsida</taxon>
        <taxon>eudicotyledons</taxon>
        <taxon>Gunneridae</taxon>
        <taxon>Pentapetalae</taxon>
        <taxon>rosids</taxon>
        <taxon>fabids</taxon>
        <taxon>Fabales</taxon>
        <taxon>Fabaceae</taxon>
        <taxon>Papilionoideae</taxon>
        <taxon>50 kb inversion clade</taxon>
        <taxon>NPAAA clade</taxon>
        <taxon>indigoferoid/millettioid clade</taxon>
        <taxon>Phaseoleae</taxon>
        <taxon>Cajanus</taxon>
    </lineage>
</organism>
<dbReference type="PANTHER" id="PTHR35046:SF9">
    <property type="entry name" value="RNA-DIRECTED DNA POLYMERASE"/>
    <property type="match status" value="1"/>
</dbReference>
<evidence type="ECO:0000313" key="6">
    <source>
        <dbReference type="Proteomes" id="UP000075243"/>
    </source>
</evidence>
<dbReference type="InterPro" id="IPR021109">
    <property type="entry name" value="Peptidase_aspartic_dom_sf"/>
</dbReference>
<dbReference type="Gramene" id="C.cajan_32258.t">
    <property type="protein sequence ID" value="C.cajan_32258.t.cds1"/>
    <property type="gene ID" value="C.cajan_32258"/>
</dbReference>
<keyword evidence="3" id="KW-0472">Membrane</keyword>
<dbReference type="InterPro" id="IPR005162">
    <property type="entry name" value="Retrotrans_gag_dom"/>
</dbReference>
<reference evidence="5" key="1">
    <citation type="journal article" date="2012" name="Nat. Biotechnol.">
        <title>Draft genome sequence of pigeonpea (Cajanus cajan), an orphan legume crop of resource-poor farmers.</title>
        <authorList>
            <person name="Varshney R.K."/>
            <person name="Chen W."/>
            <person name="Li Y."/>
            <person name="Bharti A.K."/>
            <person name="Saxena R.K."/>
            <person name="Schlueter J.A."/>
            <person name="Donoghue M.T."/>
            <person name="Azam S."/>
            <person name="Fan G."/>
            <person name="Whaley A.M."/>
            <person name="Farmer A.D."/>
            <person name="Sheridan J."/>
            <person name="Iwata A."/>
            <person name="Tuteja R."/>
            <person name="Penmetsa R.V."/>
            <person name="Wu W."/>
            <person name="Upadhyaya H.D."/>
            <person name="Yang S.P."/>
            <person name="Shah T."/>
            <person name="Saxena K.B."/>
            <person name="Michael T."/>
            <person name="McCombie W.R."/>
            <person name="Yang B."/>
            <person name="Zhang G."/>
            <person name="Yang H."/>
            <person name="Wang J."/>
            <person name="Spillane C."/>
            <person name="Cook D.R."/>
            <person name="May G.D."/>
            <person name="Xu X."/>
            <person name="Jackson S.A."/>
        </authorList>
    </citation>
    <scope>NUCLEOTIDE SEQUENCE [LARGE SCALE GENOMIC DNA]</scope>
</reference>
<feature type="region of interest" description="Disordered" evidence="2">
    <location>
        <begin position="769"/>
        <end position="788"/>
    </location>
</feature>
<keyword evidence="1" id="KW-0862">Zinc</keyword>
<dbReference type="GO" id="GO:0003676">
    <property type="term" value="F:nucleic acid binding"/>
    <property type="evidence" value="ECO:0007669"/>
    <property type="project" value="InterPro"/>
</dbReference>
<dbReference type="Pfam" id="PF03732">
    <property type="entry name" value="Retrotrans_gag"/>
    <property type="match status" value="1"/>
</dbReference>
<evidence type="ECO:0000259" key="4">
    <source>
        <dbReference type="PROSITE" id="PS50158"/>
    </source>
</evidence>
<dbReference type="Gene3D" id="4.10.60.10">
    <property type="entry name" value="Zinc finger, CCHC-type"/>
    <property type="match status" value="1"/>
</dbReference>
<feature type="compositionally biased region" description="Low complexity" evidence="2">
    <location>
        <begin position="227"/>
        <end position="237"/>
    </location>
</feature>
<dbReference type="InterPro" id="IPR036875">
    <property type="entry name" value="Znf_CCHC_sf"/>
</dbReference>
<accession>A0A151RVD0</accession>
<evidence type="ECO:0000313" key="5">
    <source>
        <dbReference type="EMBL" id="KYP46513.1"/>
    </source>
</evidence>
<dbReference type="PROSITE" id="PS50158">
    <property type="entry name" value="ZF_CCHC"/>
    <property type="match status" value="1"/>
</dbReference>
<dbReference type="AlphaFoldDB" id="A0A151RVD0"/>
<keyword evidence="3" id="KW-0812">Transmembrane</keyword>
<dbReference type="SUPFAM" id="SSF57756">
    <property type="entry name" value="Retrovirus zinc finger-like domains"/>
    <property type="match status" value="1"/>
</dbReference>
<dbReference type="SMART" id="SM00343">
    <property type="entry name" value="ZnF_C2HC"/>
    <property type="match status" value="1"/>
</dbReference>
<evidence type="ECO:0000256" key="1">
    <source>
        <dbReference type="PROSITE-ProRule" id="PRU00047"/>
    </source>
</evidence>
<dbReference type="GO" id="GO:0008270">
    <property type="term" value="F:zinc ion binding"/>
    <property type="evidence" value="ECO:0007669"/>
    <property type="project" value="UniProtKB-KW"/>
</dbReference>
<feature type="transmembrane region" description="Helical" evidence="3">
    <location>
        <begin position="732"/>
        <end position="752"/>
    </location>
</feature>
<keyword evidence="3" id="KW-1133">Transmembrane helix</keyword>
<feature type="domain" description="CCHC-type" evidence="4">
    <location>
        <begin position="197"/>
        <end position="212"/>
    </location>
</feature>